<evidence type="ECO:0000313" key="5">
    <source>
        <dbReference type="Proteomes" id="UP000799753"/>
    </source>
</evidence>
<dbReference type="OrthoDB" id="3747857at2759"/>
<protein>
    <submittedName>
        <fullName evidence="4">Uncharacterized protein</fullName>
    </submittedName>
</protein>
<name>A0A6A6RPV7_9PLEO</name>
<dbReference type="InterPro" id="IPR016191">
    <property type="entry name" value="Ribonuclease/ribotoxin"/>
</dbReference>
<sequence length="141" mass="15579">MMFLKPAVLFGLVASVYATPIRQDSSTDLTNGKRMTEVDFAPTYNQLEARATIKDTKCPDNDKTYTAAKISDAVKAENAKQNPGKYGNTEGGKKLFNVNDQLYKASLDNVARAVFSRKDGKYTYRGLIEHDKGTGNGFHKC</sequence>
<dbReference type="EMBL" id="MU006793">
    <property type="protein sequence ID" value="KAF2637410.1"/>
    <property type="molecule type" value="Genomic_DNA"/>
</dbReference>
<feature type="chain" id="PRO_5025383893" evidence="3">
    <location>
        <begin position="19"/>
        <end position="141"/>
    </location>
</feature>
<dbReference type="AlphaFoldDB" id="A0A6A6RPV7"/>
<gene>
    <name evidence="4" type="ORF">P280DRAFT_552095</name>
</gene>
<dbReference type="SUPFAM" id="SSF53933">
    <property type="entry name" value="Microbial ribonucleases"/>
    <property type="match status" value="1"/>
</dbReference>
<dbReference type="GO" id="GO:0016787">
    <property type="term" value="F:hydrolase activity"/>
    <property type="evidence" value="ECO:0007669"/>
    <property type="project" value="UniProtKB-KW"/>
</dbReference>
<keyword evidence="5" id="KW-1185">Reference proteome</keyword>
<keyword evidence="1" id="KW-0540">Nuclease</keyword>
<accession>A0A6A6RPV7</accession>
<organism evidence="4 5">
    <name type="scientific">Massarina eburnea CBS 473.64</name>
    <dbReference type="NCBI Taxonomy" id="1395130"/>
    <lineage>
        <taxon>Eukaryota</taxon>
        <taxon>Fungi</taxon>
        <taxon>Dikarya</taxon>
        <taxon>Ascomycota</taxon>
        <taxon>Pezizomycotina</taxon>
        <taxon>Dothideomycetes</taxon>
        <taxon>Pleosporomycetidae</taxon>
        <taxon>Pleosporales</taxon>
        <taxon>Massarineae</taxon>
        <taxon>Massarinaceae</taxon>
        <taxon>Massarina</taxon>
    </lineage>
</organism>
<keyword evidence="2" id="KW-0378">Hydrolase</keyword>
<evidence type="ECO:0000313" key="4">
    <source>
        <dbReference type="EMBL" id="KAF2637410.1"/>
    </source>
</evidence>
<dbReference type="GO" id="GO:0004540">
    <property type="term" value="F:RNA nuclease activity"/>
    <property type="evidence" value="ECO:0007669"/>
    <property type="project" value="InterPro"/>
</dbReference>
<dbReference type="GO" id="GO:0003723">
    <property type="term" value="F:RNA binding"/>
    <property type="evidence" value="ECO:0007669"/>
    <property type="project" value="InterPro"/>
</dbReference>
<reference evidence="4" key="1">
    <citation type="journal article" date="2020" name="Stud. Mycol.">
        <title>101 Dothideomycetes genomes: a test case for predicting lifestyles and emergence of pathogens.</title>
        <authorList>
            <person name="Haridas S."/>
            <person name="Albert R."/>
            <person name="Binder M."/>
            <person name="Bloem J."/>
            <person name="Labutti K."/>
            <person name="Salamov A."/>
            <person name="Andreopoulos B."/>
            <person name="Baker S."/>
            <person name="Barry K."/>
            <person name="Bills G."/>
            <person name="Bluhm B."/>
            <person name="Cannon C."/>
            <person name="Castanera R."/>
            <person name="Culley D."/>
            <person name="Daum C."/>
            <person name="Ezra D."/>
            <person name="Gonzalez J."/>
            <person name="Henrissat B."/>
            <person name="Kuo A."/>
            <person name="Liang C."/>
            <person name="Lipzen A."/>
            <person name="Lutzoni F."/>
            <person name="Magnuson J."/>
            <person name="Mondo S."/>
            <person name="Nolan M."/>
            <person name="Ohm R."/>
            <person name="Pangilinan J."/>
            <person name="Park H.-J."/>
            <person name="Ramirez L."/>
            <person name="Alfaro M."/>
            <person name="Sun H."/>
            <person name="Tritt A."/>
            <person name="Yoshinaga Y."/>
            <person name="Zwiers L.-H."/>
            <person name="Turgeon B."/>
            <person name="Goodwin S."/>
            <person name="Spatafora J."/>
            <person name="Crous P."/>
            <person name="Grigoriev I."/>
        </authorList>
    </citation>
    <scope>NUCLEOTIDE SEQUENCE</scope>
    <source>
        <strain evidence="4">CBS 473.64</strain>
    </source>
</reference>
<evidence type="ECO:0000256" key="1">
    <source>
        <dbReference type="ARBA" id="ARBA00022722"/>
    </source>
</evidence>
<proteinExistence type="predicted"/>
<keyword evidence="3" id="KW-0732">Signal</keyword>
<feature type="signal peptide" evidence="3">
    <location>
        <begin position="1"/>
        <end position="18"/>
    </location>
</feature>
<evidence type="ECO:0000256" key="2">
    <source>
        <dbReference type="ARBA" id="ARBA00022801"/>
    </source>
</evidence>
<dbReference type="Proteomes" id="UP000799753">
    <property type="component" value="Unassembled WGS sequence"/>
</dbReference>
<evidence type="ECO:0000256" key="3">
    <source>
        <dbReference type="SAM" id="SignalP"/>
    </source>
</evidence>